<reference evidence="2" key="2">
    <citation type="submission" date="2015-03" db="EMBL/GenBank/DDBJ databases">
        <title>Genome sequence of Paenibacillus beijingensis strain DSM 24997T.</title>
        <authorList>
            <person name="Kwak Y."/>
            <person name="Shin J.-H."/>
        </authorList>
    </citation>
    <scope>NUCLEOTIDE SEQUENCE [LARGE SCALE GENOMIC DNA]</scope>
    <source>
        <strain evidence="2">DSM 24997</strain>
    </source>
</reference>
<dbReference type="KEGG" id="pbj:VN24_13860"/>
<accession>A0A0D5NJZ9</accession>
<dbReference type="PATRIC" id="fig|1126833.4.peg.3022"/>
<reference evidence="1 2" key="1">
    <citation type="journal article" date="2015" name="J. Biotechnol.">
        <title>Complete genome sequence of Paenibacillus beijingensis 7188(T) (=DSM 24997(T)), a novel rhizobacterium from jujube garden soil.</title>
        <authorList>
            <person name="Kwak Y."/>
            <person name="Shin J.H."/>
        </authorList>
    </citation>
    <scope>NUCLEOTIDE SEQUENCE [LARGE SCALE GENOMIC DNA]</scope>
    <source>
        <strain evidence="1 2">DSM 24997</strain>
    </source>
</reference>
<dbReference type="EMBL" id="CP011058">
    <property type="protein sequence ID" value="AJY75455.1"/>
    <property type="molecule type" value="Genomic_DNA"/>
</dbReference>
<proteinExistence type="predicted"/>
<organism evidence="1 2">
    <name type="scientific">Paenibacillus beijingensis</name>
    <dbReference type="NCBI Taxonomy" id="1126833"/>
    <lineage>
        <taxon>Bacteria</taxon>
        <taxon>Bacillati</taxon>
        <taxon>Bacillota</taxon>
        <taxon>Bacilli</taxon>
        <taxon>Bacillales</taxon>
        <taxon>Paenibacillaceae</taxon>
        <taxon>Paenibacillus</taxon>
    </lineage>
</organism>
<keyword evidence="2" id="KW-1185">Reference proteome</keyword>
<evidence type="ECO:0000313" key="2">
    <source>
        <dbReference type="Proteomes" id="UP000032633"/>
    </source>
</evidence>
<sequence>MRPGTALFLLFRSSQDALLEFSKKEKFFRITLFLSARMHLIYGLRAASCRINPAMMAGLE</sequence>
<dbReference type="AlphaFoldDB" id="A0A0D5NJZ9"/>
<name>A0A0D5NJZ9_9BACL</name>
<dbReference type="STRING" id="1126833.VN24_13860"/>
<gene>
    <name evidence="1" type="ORF">VN24_13860</name>
</gene>
<dbReference type="HOGENOM" id="CLU_2937212_0_0_9"/>
<protein>
    <submittedName>
        <fullName evidence="1">Uncharacterized protein</fullName>
    </submittedName>
</protein>
<evidence type="ECO:0000313" key="1">
    <source>
        <dbReference type="EMBL" id="AJY75455.1"/>
    </source>
</evidence>
<dbReference type="Proteomes" id="UP000032633">
    <property type="component" value="Chromosome"/>
</dbReference>